<dbReference type="PANTHER" id="PTHR18843:SF7">
    <property type="entry name" value="LAMINA-ASSOCIATED POLYPEPTIDE 1B ISOFORM 1-RELATED"/>
    <property type="match status" value="1"/>
</dbReference>
<dbReference type="PANTHER" id="PTHR18843">
    <property type="entry name" value="TORSIN-1A-INTERACTING PROTEIN"/>
    <property type="match status" value="1"/>
</dbReference>
<feature type="compositionally biased region" description="Basic and acidic residues" evidence="5">
    <location>
        <begin position="39"/>
        <end position="49"/>
    </location>
</feature>
<dbReference type="GO" id="GO:0016020">
    <property type="term" value="C:membrane"/>
    <property type="evidence" value="ECO:0007669"/>
    <property type="project" value="UniProtKB-SubCell"/>
</dbReference>
<dbReference type="AlphaFoldDB" id="A0A9N9SEV9"/>
<keyword evidence="2 6" id="KW-0812">Transmembrane</keyword>
<feature type="region of interest" description="Disordered" evidence="5">
    <location>
        <begin position="1"/>
        <end position="49"/>
    </location>
</feature>
<reference evidence="7" key="2">
    <citation type="submission" date="2022-10" db="EMBL/GenBank/DDBJ databases">
        <authorList>
            <consortium name="ENA_rothamsted_submissions"/>
            <consortium name="culmorum"/>
            <person name="King R."/>
        </authorList>
    </citation>
    <scope>NUCLEOTIDE SEQUENCE</scope>
</reference>
<evidence type="ECO:0000256" key="6">
    <source>
        <dbReference type="SAM" id="Phobius"/>
    </source>
</evidence>
<sequence>MTSEPKASSTPKFVNIKKRPAIGQQEESIQSPILNDDYSSDHSYSEDEIHESNSIDVNYENNSHPHSKVDRLNDLTPGRNGARNNKSFLGFDFKSGTAIIILPILICLMVSLYMVDEAPSVDSDITIHKLSHQFPSQMEDFWLNIDVAVSEIKRWHKPKSVILLYQDDGYKTVESIVEKISKYAVCQITNCSSKPVNIDGISLGKKDILADYGRVIAYNKEQLETSGVMIVKNLERVPGRSAQAFHSLCDEHNPVVENALFLFTMKVKSVQENSMSSIENNLRHLWNDLDDDKFYPLFTRISSTVFPVMEEK</sequence>
<reference evidence="7" key="1">
    <citation type="submission" date="2022-01" db="EMBL/GenBank/DDBJ databases">
        <authorList>
            <person name="King R."/>
        </authorList>
    </citation>
    <scope>NUCLEOTIDE SEQUENCE</scope>
</reference>
<evidence type="ECO:0000256" key="1">
    <source>
        <dbReference type="ARBA" id="ARBA00004370"/>
    </source>
</evidence>
<accession>A0A9N9SEV9</accession>
<name>A0A9N9SEV9_PHACE</name>
<dbReference type="Gene3D" id="3.40.50.12190">
    <property type="match status" value="1"/>
</dbReference>
<dbReference type="OrthoDB" id="6258998at2759"/>
<evidence type="ECO:0000256" key="2">
    <source>
        <dbReference type="ARBA" id="ARBA00022692"/>
    </source>
</evidence>
<dbReference type="Proteomes" id="UP001153737">
    <property type="component" value="Chromosome 15"/>
</dbReference>
<evidence type="ECO:0000256" key="5">
    <source>
        <dbReference type="SAM" id="MobiDB-lite"/>
    </source>
</evidence>
<gene>
    <name evidence="7" type="ORF">PHAECO_LOCUS4973</name>
</gene>
<evidence type="ECO:0000313" key="8">
    <source>
        <dbReference type="Proteomes" id="UP001153737"/>
    </source>
</evidence>
<evidence type="ECO:0000256" key="4">
    <source>
        <dbReference type="ARBA" id="ARBA00023136"/>
    </source>
</evidence>
<dbReference type="GO" id="GO:0061024">
    <property type="term" value="P:membrane organization"/>
    <property type="evidence" value="ECO:0007669"/>
    <property type="project" value="TreeGrafter"/>
</dbReference>
<comment type="subcellular location">
    <subcellularLocation>
        <location evidence="1">Membrane</location>
    </subcellularLocation>
</comment>
<protein>
    <submittedName>
        <fullName evidence="7">Uncharacterized protein</fullName>
    </submittedName>
</protein>
<keyword evidence="3 6" id="KW-1133">Transmembrane helix</keyword>
<keyword evidence="8" id="KW-1185">Reference proteome</keyword>
<dbReference type="InterPro" id="IPR038599">
    <property type="entry name" value="LAP1C-like_C_sf"/>
</dbReference>
<keyword evidence="4 6" id="KW-0472">Membrane</keyword>
<feature type="compositionally biased region" description="Polar residues" evidence="5">
    <location>
        <begin position="1"/>
        <end position="12"/>
    </location>
</feature>
<organism evidence="7 8">
    <name type="scientific">Phaedon cochleariae</name>
    <name type="common">Mustard beetle</name>
    <dbReference type="NCBI Taxonomy" id="80249"/>
    <lineage>
        <taxon>Eukaryota</taxon>
        <taxon>Metazoa</taxon>
        <taxon>Ecdysozoa</taxon>
        <taxon>Arthropoda</taxon>
        <taxon>Hexapoda</taxon>
        <taxon>Insecta</taxon>
        <taxon>Pterygota</taxon>
        <taxon>Neoptera</taxon>
        <taxon>Endopterygota</taxon>
        <taxon>Coleoptera</taxon>
        <taxon>Polyphaga</taxon>
        <taxon>Cucujiformia</taxon>
        <taxon>Chrysomeloidea</taxon>
        <taxon>Chrysomelidae</taxon>
        <taxon>Chrysomelinae</taxon>
        <taxon>Chrysomelini</taxon>
        <taxon>Phaedon</taxon>
    </lineage>
</organism>
<dbReference type="InterPro" id="IPR008662">
    <property type="entry name" value="TOIP1/2"/>
</dbReference>
<evidence type="ECO:0000313" key="7">
    <source>
        <dbReference type="EMBL" id="CAG9817133.1"/>
    </source>
</evidence>
<evidence type="ECO:0000256" key="3">
    <source>
        <dbReference type="ARBA" id="ARBA00022989"/>
    </source>
</evidence>
<dbReference type="GO" id="GO:0001671">
    <property type="term" value="F:ATPase activator activity"/>
    <property type="evidence" value="ECO:0007669"/>
    <property type="project" value="InterPro"/>
</dbReference>
<feature type="transmembrane region" description="Helical" evidence="6">
    <location>
        <begin position="96"/>
        <end position="115"/>
    </location>
</feature>
<proteinExistence type="predicted"/>
<dbReference type="EMBL" id="OU896721">
    <property type="protein sequence ID" value="CAG9817133.1"/>
    <property type="molecule type" value="Genomic_DNA"/>
</dbReference>